<comment type="caution">
    <text evidence="2">The sequence shown here is derived from an EMBL/GenBank/DDBJ whole genome shotgun (WGS) entry which is preliminary data.</text>
</comment>
<accession>A0ABU7FJT9</accession>
<evidence type="ECO:0000259" key="1">
    <source>
        <dbReference type="Pfam" id="PF12770"/>
    </source>
</evidence>
<feature type="domain" description="CHAT" evidence="1">
    <location>
        <begin position="71"/>
        <end position="356"/>
    </location>
</feature>
<dbReference type="RefSeq" id="WP_329508634.1">
    <property type="nucleotide sequence ID" value="NZ_BAAAYZ010000085.1"/>
</dbReference>
<dbReference type="EMBL" id="JAYWVC010000064">
    <property type="protein sequence ID" value="MED7824185.1"/>
    <property type="molecule type" value="Genomic_DNA"/>
</dbReference>
<organism evidence="2 3">
    <name type="scientific">Streptomyces chiangmaiensis</name>
    <dbReference type="NCBI Taxonomy" id="766497"/>
    <lineage>
        <taxon>Bacteria</taxon>
        <taxon>Bacillati</taxon>
        <taxon>Actinomycetota</taxon>
        <taxon>Actinomycetes</taxon>
        <taxon>Kitasatosporales</taxon>
        <taxon>Streptomycetaceae</taxon>
        <taxon>Streptomyces</taxon>
    </lineage>
</organism>
<protein>
    <submittedName>
        <fullName evidence="2">CHAT domain-containing protein</fullName>
    </submittedName>
</protein>
<gene>
    <name evidence="2" type="ORF">VXC91_19915</name>
</gene>
<dbReference type="Gene3D" id="1.25.40.10">
    <property type="entry name" value="Tetratricopeptide repeat domain"/>
    <property type="match status" value="2"/>
</dbReference>
<evidence type="ECO:0000313" key="3">
    <source>
        <dbReference type="Proteomes" id="UP001333996"/>
    </source>
</evidence>
<evidence type="ECO:0000313" key="2">
    <source>
        <dbReference type="EMBL" id="MED7824185.1"/>
    </source>
</evidence>
<name>A0ABU7FJT9_9ACTN</name>
<dbReference type="InterPro" id="IPR011990">
    <property type="entry name" value="TPR-like_helical_dom_sf"/>
</dbReference>
<dbReference type="SUPFAM" id="SSF48452">
    <property type="entry name" value="TPR-like"/>
    <property type="match status" value="2"/>
</dbReference>
<reference evidence="2" key="1">
    <citation type="submission" date="2024-01" db="EMBL/GenBank/DDBJ databases">
        <title>First draft genome sequence data of TA4-1, the type strain of Gram-positive actinobacterium Streptomyces chiangmaiensis.</title>
        <authorList>
            <person name="Yasawong M."/>
            <person name="Nantapong N."/>
        </authorList>
    </citation>
    <scope>NUCLEOTIDE SEQUENCE</scope>
    <source>
        <strain evidence="2">TA4-1</strain>
    </source>
</reference>
<dbReference type="Pfam" id="PF12770">
    <property type="entry name" value="CHAT"/>
    <property type="match status" value="1"/>
</dbReference>
<dbReference type="Proteomes" id="UP001333996">
    <property type="component" value="Unassembled WGS sequence"/>
</dbReference>
<keyword evidence="3" id="KW-1185">Reference proteome</keyword>
<sequence>MQRYEELRIRIRRTAPGRYLALASGSACAVGMLVCEEGESARLRTELDRLIGVELGNLPRGRTRVERAVPELGRRLYELLFPEPLSQCFKEALEQAQNRGMRLRLRFDLPPELQELPIEVLTSPPGKVGGRMALNPDLSLVRTLGTGIGTARSPHPQDLPDKVRVVIAVSSGTGEGMVPIDAEAEVAGLENLPDLAAETCRVPAVREDLVRALEEGGERPSALVLAAHGTFDAEERVGAVFLQTPEGKPHSIPAHVLASSLSQSGRLRLAVLNLCSGAVTAAADPHAGLAQDLVARGVPAVAAMRGPISDRAAARFSPELMAKLLENRTVDEAVTAARIAISAVPDHTTVEWSTPVLFLHESHRQGWLFKARRPLKRGETVTVEDPLRGGAQALDEYEREGNVRMDTILTALYHLRDAGDWPRVERIARDHTDSVCRALHAEACRERDWPVVAGVCEALAVSGDADRAEELLGTLSDQWLPELREHLMQEIRAVRLRNATDLAERRCAEGAWASAADAYAEVKALTLTPDQFPEAATAMDYCRARASEEAGDWSEAGRLHAKAGGFADARARAAYSAGRAAAADHKWEAAAEHFTDACALAAGEADPSWTAHASYARGRLATDRDEWAHAAECFERAGELADSPARLLLSRARSAIDVAEWTTALDHLLGLAARGEDAQPWLDEVSTRIREDAEDAAGRCDWATAQGLFGRLTATDPEAARSAAYCAGRLAEQDAQWQQAAGTYETCSGHGDADRRLVYVRARLAEQAGDWSQAADLYAGLPGHLLDTGRRLRYARGRAADAGGDWEGVIHGFGGLPDEAEHGDVGARRRYARARIAEGHGDWSSVLNFLADPADGDRGGAATALREKARGGQAEQRGDWAAALAHYAEAADAYQAPEPAEATRRLYHYARARRHEAAGEWNRAVEAYAQLPGDHRDSADRARYASARDAEQRVRGAASGEAEHWATIADGYAALPPDFEDAGSRARYARAHCAEARGRWTDAVYEAAQLAEYQDASAIVAYARAREAELAGDWPSAAVEFGRCAGRRDADARGAYARGRALEAAGQWGAALALYEQAGDAMTEAEERRRRTRKLLDAIAWADGLATQALVADPYALGEDAFPYSALQDVGVTSASSIDEIQDAPFVLMERGGMTGQQHDAWEKLRRPATRLEIDALLYQVRHPRKLRSRLAELEPTDAADLLEHLCAELPEDAPLLRLLAHGRDEALELWGEQLEENPGGMETVHAAAVARRWQAIEYEEGGAWEQAVTAWHKAMPLWAAALSSDGHWNRWSEARTDCYRRPVAPEDVTQLRWVLSRRLTEELAGYAERHAAEGREAQAEDYRELVSTFEVELDGARELSEIGGLPLADGSSDTIAAGPEYVRTMGLELQLAGTVAGLEREAARGGPSGQALQGVRWAFSSLADAFTLYGHQRFEAALCVLSVDPADLRGLPEDCPEEARGEAGHTEACPHCAEFLERDPVYTLLPQRRARLLRDTADLVVRARLACARAALTADGPDAVSEALVHWREGLRAADAVKMGVRTKSAILKTVLGRANTLAGAAGTEVGAKLDQAVALVGGASELLRPLASEDRERLVAKQAQLLATRGVWRGFTCTDYGIPRDLAAGEADLRRALELNPEAVYPRNSLVRSLVFGMSERIPAGDSVGRMRTLREAYRLLHEGLRHQPTNSRFIATLTEIVRDVETILLNGLSVPEMRTRMDEVTGELEDSGEDARALAGALVAASAAALQSGDITAGLDKAVRAARYAPQDTAARAALERSLDAWLTRHAPDTTTHE</sequence>
<dbReference type="InterPro" id="IPR024983">
    <property type="entry name" value="CHAT_dom"/>
</dbReference>
<proteinExistence type="predicted"/>